<comment type="similarity">
    <text evidence="1">Belongs to the RNA 3'-terminal cyclase family. Type 1 subfamily.</text>
</comment>
<dbReference type="Pfam" id="PF05189">
    <property type="entry name" value="RTC_insert"/>
    <property type="match status" value="1"/>
</dbReference>
<dbReference type="SUPFAM" id="SSF55205">
    <property type="entry name" value="EPT/RTPC-like"/>
    <property type="match status" value="2"/>
</dbReference>
<feature type="binding site" evidence="10">
    <location>
        <begin position="295"/>
        <end position="299"/>
    </location>
    <ligand>
        <name>ATP</name>
        <dbReference type="ChEBI" id="CHEBI:30616"/>
    </ligand>
</feature>
<dbReference type="GO" id="GO:0005524">
    <property type="term" value="F:ATP binding"/>
    <property type="evidence" value="ECO:0007669"/>
    <property type="project" value="UniProtKB-KW"/>
</dbReference>
<dbReference type="EMBL" id="CAXKWB010091460">
    <property type="protein sequence ID" value="CAL4216144.1"/>
    <property type="molecule type" value="Genomic_DNA"/>
</dbReference>
<dbReference type="InterPro" id="IPR036553">
    <property type="entry name" value="RPTC_insert"/>
</dbReference>
<dbReference type="Gene3D" id="3.30.360.20">
    <property type="entry name" value="RNA 3'-terminal phosphate cyclase, insert domain"/>
    <property type="match status" value="1"/>
</dbReference>
<keyword evidence="5 10" id="KW-0547">Nucleotide-binding</keyword>
<feature type="binding site" evidence="10">
    <location>
        <position position="104"/>
    </location>
    <ligand>
        <name>ATP</name>
        <dbReference type="ChEBI" id="CHEBI:30616"/>
    </ligand>
</feature>
<reference evidence="13 14" key="1">
    <citation type="submission" date="2024-05" db="EMBL/GenBank/DDBJ databases">
        <authorList>
            <person name="Wallberg A."/>
        </authorList>
    </citation>
    <scope>NUCLEOTIDE SEQUENCE [LARGE SCALE GENOMIC DNA]</scope>
</reference>
<gene>
    <name evidence="13" type="ORF">MNOR_LOCUS38741</name>
</gene>
<name>A0AAV2SPD1_MEGNR</name>
<dbReference type="NCBIfam" id="TIGR03399">
    <property type="entry name" value="RNA_3prim_cycl"/>
    <property type="match status" value="1"/>
</dbReference>
<evidence type="ECO:0000256" key="8">
    <source>
        <dbReference type="ARBA" id="ARBA00045867"/>
    </source>
</evidence>
<dbReference type="GO" id="GO:0005634">
    <property type="term" value="C:nucleus"/>
    <property type="evidence" value="ECO:0007669"/>
    <property type="project" value="TreeGrafter"/>
</dbReference>
<proteinExistence type="inferred from homology"/>
<dbReference type="InterPro" id="IPR017770">
    <property type="entry name" value="RNA3'_term_phos_cyc_type_1"/>
</dbReference>
<keyword evidence="10" id="KW-0067">ATP-binding</keyword>
<dbReference type="PANTHER" id="PTHR11096">
    <property type="entry name" value="RNA 3' TERMINAL PHOSPHATE CYCLASE"/>
    <property type="match status" value="1"/>
</dbReference>
<dbReference type="GO" id="GO:0006396">
    <property type="term" value="P:RNA processing"/>
    <property type="evidence" value="ECO:0007669"/>
    <property type="project" value="InterPro"/>
</dbReference>
<comment type="caution">
    <text evidence="13">The sequence shown here is derived from an EMBL/GenBank/DDBJ whole genome shotgun (WGS) entry which is preliminary data.</text>
</comment>
<keyword evidence="4" id="KW-0436">Ligase</keyword>
<dbReference type="InterPro" id="IPR013792">
    <property type="entry name" value="RNA3'P_cycl/enolpyr_Trfase_a/b"/>
</dbReference>
<keyword evidence="14" id="KW-1185">Reference proteome</keyword>
<dbReference type="InterPro" id="IPR023797">
    <property type="entry name" value="RNA3'_phos_cyclase_dom"/>
</dbReference>
<evidence type="ECO:0000256" key="9">
    <source>
        <dbReference type="PIRSR" id="PIRSR005378-1"/>
    </source>
</evidence>
<dbReference type="Gene3D" id="3.65.10.20">
    <property type="entry name" value="RNA 3'-terminal phosphate cyclase domain"/>
    <property type="match status" value="1"/>
</dbReference>
<dbReference type="HAMAP" id="MF_00200">
    <property type="entry name" value="RTC"/>
    <property type="match status" value="1"/>
</dbReference>
<feature type="domain" description="RNA 3'-terminal phosphate cyclase" evidence="11">
    <location>
        <begin position="12"/>
        <end position="339"/>
    </location>
</feature>
<evidence type="ECO:0000256" key="7">
    <source>
        <dbReference type="ARBA" id="ARBA00032543"/>
    </source>
</evidence>
<evidence type="ECO:0000259" key="12">
    <source>
        <dbReference type="Pfam" id="PF05189"/>
    </source>
</evidence>
<evidence type="ECO:0000256" key="3">
    <source>
        <dbReference type="ARBA" id="ARBA00021428"/>
    </source>
</evidence>
<evidence type="ECO:0000256" key="10">
    <source>
        <dbReference type="PIRSR" id="PIRSR005378-2"/>
    </source>
</evidence>
<dbReference type="PANTHER" id="PTHR11096:SF0">
    <property type="entry name" value="RNA 3'-TERMINAL PHOSPHATE CYCLASE"/>
    <property type="match status" value="1"/>
</dbReference>
<dbReference type="Pfam" id="PF01137">
    <property type="entry name" value="RTC"/>
    <property type="match status" value="1"/>
</dbReference>
<feature type="domain" description="RNA 3'-terminal phosphate cyclase insert" evidence="12">
    <location>
        <begin position="186"/>
        <end position="283"/>
    </location>
</feature>
<dbReference type="EC" id="6.5.1.4" evidence="2"/>
<evidence type="ECO:0000256" key="6">
    <source>
        <dbReference type="ARBA" id="ARBA00024481"/>
    </source>
</evidence>
<dbReference type="GO" id="GO:0003963">
    <property type="term" value="F:RNA-3'-phosphate cyclase activity"/>
    <property type="evidence" value="ECO:0007669"/>
    <property type="project" value="UniProtKB-EC"/>
</dbReference>
<dbReference type="Proteomes" id="UP001497623">
    <property type="component" value="Unassembled WGS sequence"/>
</dbReference>
<feature type="active site" description="Tele-AMP-histidine intermediate" evidence="9">
    <location>
        <position position="321"/>
    </location>
</feature>
<dbReference type="InterPro" id="IPR013791">
    <property type="entry name" value="RNA3'-term_phos_cycl_insert"/>
</dbReference>
<organism evidence="13 14">
    <name type="scientific">Meganyctiphanes norvegica</name>
    <name type="common">Northern krill</name>
    <name type="synonym">Thysanopoda norvegica</name>
    <dbReference type="NCBI Taxonomy" id="48144"/>
    <lineage>
        <taxon>Eukaryota</taxon>
        <taxon>Metazoa</taxon>
        <taxon>Ecdysozoa</taxon>
        <taxon>Arthropoda</taxon>
        <taxon>Crustacea</taxon>
        <taxon>Multicrustacea</taxon>
        <taxon>Malacostraca</taxon>
        <taxon>Eumalacostraca</taxon>
        <taxon>Eucarida</taxon>
        <taxon>Euphausiacea</taxon>
        <taxon>Euphausiidae</taxon>
        <taxon>Meganyctiphanes</taxon>
    </lineage>
</organism>
<dbReference type="AlphaFoldDB" id="A0AAV2SPD1"/>
<evidence type="ECO:0000256" key="1">
    <source>
        <dbReference type="ARBA" id="ARBA00009206"/>
    </source>
</evidence>
<evidence type="ECO:0000256" key="4">
    <source>
        <dbReference type="ARBA" id="ARBA00022598"/>
    </source>
</evidence>
<evidence type="ECO:0000256" key="2">
    <source>
        <dbReference type="ARBA" id="ARBA00012725"/>
    </source>
</evidence>
<comment type="function">
    <text evidence="8">Catalyzes the conversion of 3'-phosphate to a 2',3'-cyclic phosphodiester at the end of RNA. The mechanism of action of the enzyme occurs in 3 steps: (A) adenylation of the enzyme by ATP; (B) transfer of adenylate to an RNA-N3'P to produce RNA-N3'PP5'A; (C) and attack of the adjacent 2'-hydroxyl on the 3'-phosphorus in the diester linkage to produce the cyclic end product. Likely functions in some aspects of cellular RNA processing. Function plays an important role in regulating axon regeneration by inhibiting central nervous system (CNS) axon regeneration following optic nerve injury.</text>
</comment>
<evidence type="ECO:0000313" key="13">
    <source>
        <dbReference type="EMBL" id="CAL4216144.1"/>
    </source>
</evidence>
<protein>
    <recommendedName>
        <fullName evidence="3">RNA 3'-terminal phosphate cyclase</fullName>
        <ecNumber evidence="2">6.5.1.4</ecNumber>
    </recommendedName>
    <alternativeName>
        <fullName evidence="7">RNA terminal phosphate cyclase domain-containing protein 1</fullName>
    </alternativeName>
</protein>
<dbReference type="SUPFAM" id="SSF52913">
    <property type="entry name" value="RNA 3'-terminal phosphate cyclase, RPTC, insert domain"/>
    <property type="match status" value="1"/>
</dbReference>
<evidence type="ECO:0000259" key="11">
    <source>
        <dbReference type="Pfam" id="PF01137"/>
    </source>
</evidence>
<dbReference type="InterPro" id="IPR000228">
    <property type="entry name" value="RNA3'_term_phos_cyc"/>
</dbReference>
<dbReference type="InterPro" id="IPR037136">
    <property type="entry name" value="RNA3'_phos_cyclase_dom_sf"/>
</dbReference>
<evidence type="ECO:0000313" key="14">
    <source>
        <dbReference type="Proteomes" id="UP001497623"/>
    </source>
</evidence>
<dbReference type="PIRSF" id="PIRSF005378">
    <property type="entry name" value="RNA3'_term_phos_cycl_euk"/>
    <property type="match status" value="1"/>
</dbReference>
<dbReference type="FunFam" id="3.30.360.20:FF:000002">
    <property type="entry name" value="RNA terminal phosphate cyclase-like 1"/>
    <property type="match status" value="1"/>
</dbReference>
<evidence type="ECO:0000256" key="5">
    <source>
        <dbReference type="ARBA" id="ARBA00022741"/>
    </source>
</evidence>
<accession>A0AAV2SPD1</accession>
<comment type="catalytic activity">
    <reaction evidence="6">
        <text>a 3'-end 3'-phospho-ribonucleotide-RNA + ATP = a 3'-end 2',3'-cyclophospho-ribonucleotide-RNA + AMP + diphosphate</text>
        <dbReference type="Rhea" id="RHEA:23976"/>
        <dbReference type="Rhea" id="RHEA-COMP:10463"/>
        <dbReference type="Rhea" id="RHEA-COMP:10464"/>
        <dbReference type="ChEBI" id="CHEBI:30616"/>
        <dbReference type="ChEBI" id="CHEBI:33019"/>
        <dbReference type="ChEBI" id="CHEBI:83062"/>
        <dbReference type="ChEBI" id="CHEBI:83064"/>
        <dbReference type="ChEBI" id="CHEBI:456215"/>
        <dbReference type="EC" id="6.5.1.4"/>
    </reaction>
</comment>
<sequence length="363" mass="38981">MSREIIEIDGSYLEGGGQILRMSLALSAIQGKSVKVINIRAGRPKPGLMPQHLSGLLLGRDICNGKLDGGVQGSTEMTLIPGKITGGEHLADTKTAGSVMLLVQAVYLCTLYGNESSHVVMRGGTDADFAPPVDYTIEIFRKISSKFGANFDILLNRRGFYPRGSGEVIFKASPVKSKLNAVEMVDVGKVKAIRGRAYVAGKLPIHVAQKMVDEAKRILMECFGDAQFDIKSIKEDQQKAFGNGSGIVLWAETSTGCILGGSSVGKPNKDAYTNGRDAAEIIIKAFNAGACLDHYAQDQVVILMALAEGKSRFRVGEITNHTKTAIFVAEKLTKAKFCINDHEKGSSIIECDGVGWDPLNRSG</sequence>